<evidence type="ECO:0000313" key="2">
    <source>
        <dbReference type="EMBL" id="KAH3710618.1"/>
    </source>
</evidence>
<dbReference type="EMBL" id="JAIWYP010000014">
    <property type="protein sequence ID" value="KAH3710618.1"/>
    <property type="molecule type" value="Genomic_DNA"/>
</dbReference>
<evidence type="ECO:0000259" key="1">
    <source>
        <dbReference type="Pfam" id="PF24066"/>
    </source>
</evidence>
<sequence>MLLDRIPYKSIPENIPLLFNHNLHFFSNACCYESSPSGLFSAGSIYQCCNPPESYTIDVFGADVTQLENHIVFHVRRALQTTHGELCLQIYVEKGNIAQELSEILVKLDIPKCNWYGDGGVAEMTIVEEML</sequence>
<organism evidence="2 3">
    <name type="scientific">Dreissena polymorpha</name>
    <name type="common">Zebra mussel</name>
    <name type="synonym">Mytilus polymorpha</name>
    <dbReference type="NCBI Taxonomy" id="45954"/>
    <lineage>
        <taxon>Eukaryota</taxon>
        <taxon>Metazoa</taxon>
        <taxon>Spiralia</taxon>
        <taxon>Lophotrochozoa</taxon>
        <taxon>Mollusca</taxon>
        <taxon>Bivalvia</taxon>
        <taxon>Autobranchia</taxon>
        <taxon>Heteroconchia</taxon>
        <taxon>Euheterodonta</taxon>
        <taxon>Imparidentia</taxon>
        <taxon>Neoheterodontei</taxon>
        <taxon>Myida</taxon>
        <taxon>Dreissenoidea</taxon>
        <taxon>Dreissenidae</taxon>
        <taxon>Dreissena</taxon>
    </lineage>
</organism>
<proteinExistence type="predicted"/>
<reference evidence="2" key="1">
    <citation type="journal article" date="2019" name="bioRxiv">
        <title>The Genome of the Zebra Mussel, Dreissena polymorpha: A Resource for Invasive Species Research.</title>
        <authorList>
            <person name="McCartney M.A."/>
            <person name="Auch B."/>
            <person name="Kono T."/>
            <person name="Mallez S."/>
            <person name="Zhang Y."/>
            <person name="Obille A."/>
            <person name="Becker A."/>
            <person name="Abrahante J.E."/>
            <person name="Garbe J."/>
            <person name="Badalamenti J.P."/>
            <person name="Herman A."/>
            <person name="Mangelson H."/>
            <person name="Liachko I."/>
            <person name="Sullivan S."/>
            <person name="Sone E.D."/>
            <person name="Koren S."/>
            <person name="Silverstein K.A.T."/>
            <person name="Beckman K.B."/>
            <person name="Gohl D.M."/>
        </authorList>
    </citation>
    <scope>NUCLEOTIDE SEQUENCE</scope>
    <source>
        <strain evidence="2">Duluth1</strain>
        <tissue evidence="2">Whole animal</tissue>
    </source>
</reference>
<name>A0A9D3Z070_DREPO</name>
<feature type="domain" description="Histidine N-acetyltransferase C-terminal" evidence="1">
    <location>
        <begin position="3"/>
        <end position="93"/>
    </location>
</feature>
<dbReference type="InterPro" id="IPR056483">
    <property type="entry name" value="Hisat_C"/>
</dbReference>
<keyword evidence="3" id="KW-1185">Reference proteome</keyword>
<comment type="caution">
    <text evidence="2">The sequence shown here is derived from an EMBL/GenBank/DDBJ whole genome shotgun (WGS) entry which is preliminary data.</text>
</comment>
<reference evidence="2" key="2">
    <citation type="submission" date="2020-11" db="EMBL/GenBank/DDBJ databases">
        <authorList>
            <person name="McCartney M.A."/>
            <person name="Auch B."/>
            <person name="Kono T."/>
            <person name="Mallez S."/>
            <person name="Becker A."/>
            <person name="Gohl D.M."/>
            <person name="Silverstein K.A.T."/>
            <person name="Koren S."/>
            <person name="Bechman K.B."/>
            <person name="Herman A."/>
            <person name="Abrahante J.E."/>
            <person name="Garbe J."/>
        </authorList>
    </citation>
    <scope>NUCLEOTIDE SEQUENCE</scope>
    <source>
        <strain evidence="2">Duluth1</strain>
        <tissue evidence="2">Whole animal</tissue>
    </source>
</reference>
<accession>A0A9D3Z070</accession>
<evidence type="ECO:0000313" key="3">
    <source>
        <dbReference type="Proteomes" id="UP000828390"/>
    </source>
</evidence>
<dbReference type="Proteomes" id="UP000828390">
    <property type="component" value="Unassembled WGS sequence"/>
</dbReference>
<dbReference type="AlphaFoldDB" id="A0A9D3Z070"/>
<protein>
    <recommendedName>
        <fullName evidence="1">Histidine N-acetyltransferase C-terminal domain-containing protein</fullName>
    </recommendedName>
</protein>
<gene>
    <name evidence="2" type="ORF">DPMN_070107</name>
</gene>
<dbReference type="Pfam" id="PF24066">
    <property type="entry name" value="Hisat_C"/>
    <property type="match status" value="1"/>
</dbReference>